<comment type="caution">
    <text evidence="2">The sequence shown here is derived from an EMBL/GenBank/DDBJ whole genome shotgun (WGS) entry which is preliminary data.</text>
</comment>
<reference evidence="2" key="1">
    <citation type="submission" date="2021-06" db="EMBL/GenBank/DDBJ databases">
        <authorList>
            <person name="Hodson N. C."/>
            <person name="Mongue J. A."/>
            <person name="Jaron S. K."/>
        </authorList>
    </citation>
    <scope>NUCLEOTIDE SEQUENCE</scope>
</reference>
<proteinExistence type="predicted"/>
<feature type="region of interest" description="Disordered" evidence="1">
    <location>
        <begin position="25"/>
        <end position="48"/>
    </location>
</feature>
<evidence type="ECO:0000313" key="2">
    <source>
        <dbReference type="EMBL" id="CAG7819386.1"/>
    </source>
</evidence>
<feature type="non-terminal residue" evidence="2">
    <location>
        <position position="1"/>
    </location>
</feature>
<dbReference type="Proteomes" id="UP000708208">
    <property type="component" value="Unassembled WGS sequence"/>
</dbReference>
<gene>
    <name evidence="2" type="ORF">AFUS01_LOCUS29841</name>
</gene>
<dbReference type="EMBL" id="CAJVCH010448536">
    <property type="protein sequence ID" value="CAG7819386.1"/>
    <property type="molecule type" value="Genomic_DNA"/>
</dbReference>
<name>A0A8J2P964_9HEXA</name>
<feature type="compositionally biased region" description="Polar residues" evidence="1">
    <location>
        <begin position="36"/>
        <end position="48"/>
    </location>
</feature>
<evidence type="ECO:0000256" key="1">
    <source>
        <dbReference type="SAM" id="MobiDB-lite"/>
    </source>
</evidence>
<dbReference type="AlphaFoldDB" id="A0A8J2P964"/>
<keyword evidence="3" id="KW-1185">Reference proteome</keyword>
<sequence>ERKGNVVCGDMYVNERNPWLQNDVEQVPRELAPLQHSPQQRSGSVHNQ</sequence>
<protein>
    <submittedName>
        <fullName evidence="2">Uncharacterized protein</fullName>
    </submittedName>
</protein>
<evidence type="ECO:0000313" key="3">
    <source>
        <dbReference type="Proteomes" id="UP000708208"/>
    </source>
</evidence>
<accession>A0A8J2P964</accession>
<organism evidence="2 3">
    <name type="scientific">Allacma fusca</name>
    <dbReference type="NCBI Taxonomy" id="39272"/>
    <lineage>
        <taxon>Eukaryota</taxon>
        <taxon>Metazoa</taxon>
        <taxon>Ecdysozoa</taxon>
        <taxon>Arthropoda</taxon>
        <taxon>Hexapoda</taxon>
        <taxon>Collembola</taxon>
        <taxon>Symphypleona</taxon>
        <taxon>Sminthuridae</taxon>
        <taxon>Allacma</taxon>
    </lineage>
</organism>